<feature type="domain" description="Enoyl reductase (ER)" evidence="1">
    <location>
        <begin position="49"/>
        <end position="372"/>
    </location>
</feature>
<keyword evidence="3" id="KW-1185">Reference proteome</keyword>
<dbReference type="OrthoDB" id="48317at2759"/>
<dbReference type="InterPro" id="IPR052585">
    <property type="entry name" value="Lipid_raft_assoc_Zn_ADH"/>
</dbReference>
<dbReference type="SUPFAM" id="SSF50129">
    <property type="entry name" value="GroES-like"/>
    <property type="match status" value="1"/>
</dbReference>
<reference evidence="2 3" key="1">
    <citation type="journal article" date="2017" name="Nat. Commun.">
        <title>Genome assembly with in vitro proximity ligation data and whole-genome triplication in lettuce.</title>
        <authorList>
            <person name="Reyes-Chin-Wo S."/>
            <person name="Wang Z."/>
            <person name="Yang X."/>
            <person name="Kozik A."/>
            <person name="Arikit S."/>
            <person name="Song C."/>
            <person name="Xia L."/>
            <person name="Froenicke L."/>
            <person name="Lavelle D.O."/>
            <person name="Truco M.J."/>
            <person name="Xia R."/>
            <person name="Zhu S."/>
            <person name="Xu C."/>
            <person name="Xu H."/>
            <person name="Xu X."/>
            <person name="Cox K."/>
            <person name="Korf I."/>
            <person name="Meyers B.C."/>
            <person name="Michelmore R.W."/>
        </authorList>
    </citation>
    <scope>NUCLEOTIDE SEQUENCE [LARGE SCALE GENOMIC DNA]</scope>
    <source>
        <strain evidence="3">cv. Salinas</strain>
        <tissue evidence="2">Seedlings</tissue>
    </source>
</reference>
<name>A0A9R1VFJ5_LACSA</name>
<evidence type="ECO:0000259" key="1">
    <source>
        <dbReference type="SMART" id="SM00829"/>
    </source>
</evidence>
<dbReference type="GO" id="GO:0016491">
    <property type="term" value="F:oxidoreductase activity"/>
    <property type="evidence" value="ECO:0007669"/>
    <property type="project" value="InterPro"/>
</dbReference>
<gene>
    <name evidence="2" type="ORF">LSAT_V11C500274930</name>
</gene>
<dbReference type="AlphaFoldDB" id="A0A9R1VFJ5"/>
<dbReference type="InterPro" id="IPR013154">
    <property type="entry name" value="ADH-like_N"/>
</dbReference>
<dbReference type="InterPro" id="IPR020843">
    <property type="entry name" value="ER"/>
</dbReference>
<dbReference type="PANTHER" id="PTHR43482:SF1">
    <property type="entry name" value="PROTEIN AST1-RELATED"/>
    <property type="match status" value="1"/>
</dbReference>
<evidence type="ECO:0000313" key="2">
    <source>
        <dbReference type="EMBL" id="KAJ0206227.1"/>
    </source>
</evidence>
<dbReference type="Gene3D" id="3.90.180.10">
    <property type="entry name" value="Medium-chain alcohol dehydrogenases, catalytic domain"/>
    <property type="match status" value="1"/>
</dbReference>
<evidence type="ECO:0000313" key="3">
    <source>
        <dbReference type="Proteomes" id="UP000235145"/>
    </source>
</evidence>
<sequence length="375" mass="40832">MRSLLRFNQHKISTTSGSIEGLRYSSKRLGFGIRSIVTTCRAVLLPRFGGPDVLEVRDDVRVPDLKPNEVLVRVRAVSVNPLDTRMRAGYGRSLFESLLPLILGRDVSGEIAAIGQSVQTLNVGQEVFGALHPTAMRGTYTDYAILAEDQLTPKPSTISHVDASAIPFAALTAWRALKSTARISKGQRVLVVGGGGAVGYSAVQLAVAAGCVVSATCESESIDRLLAAGAEQALDYTSEDLEVRLKGKYNAVLDTIGIQQTEQLGINLLKRGGHYMTLQGESASLSDRYGLVIGLPTATSILMKKQIQYRLSHGIEYWWTYMRTDAEGLDEIRRLTEAGRLKVPVQKTFPITQVQEAHQAKDTRIIPGKVVLQVD</sequence>
<protein>
    <recommendedName>
        <fullName evidence="1">Enoyl reductase (ER) domain-containing protein</fullName>
    </recommendedName>
</protein>
<proteinExistence type="predicted"/>
<dbReference type="InterPro" id="IPR011032">
    <property type="entry name" value="GroES-like_sf"/>
</dbReference>
<dbReference type="EMBL" id="NBSK02000005">
    <property type="protein sequence ID" value="KAJ0206227.1"/>
    <property type="molecule type" value="Genomic_DNA"/>
</dbReference>
<dbReference type="Gene3D" id="3.40.50.720">
    <property type="entry name" value="NAD(P)-binding Rossmann-like Domain"/>
    <property type="match status" value="1"/>
</dbReference>
<dbReference type="SMART" id="SM00829">
    <property type="entry name" value="PKS_ER"/>
    <property type="match status" value="1"/>
</dbReference>
<dbReference type="Pfam" id="PF08240">
    <property type="entry name" value="ADH_N"/>
    <property type="match status" value="1"/>
</dbReference>
<dbReference type="PANTHER" id="PTHR43482">
    <property type="entry name" value="PROTEIN AST1-RELATED"/>
    <property type="match status" value="1"/>
</dbReference>
<organism evidence="2 3">
    <name type="scientific">Lactuca sativa</name>
    <name type="common">Garden lettuce</name>
    <dbReference type="NCBI Taxonomy" id="4236"/>
    <lineage>
        <taxon>Eukaryota</taxon>
        <taxon>Viridiplantae</taxon>
        <taxon>Streptophyta</taxon>
        <taxon>Embryophyta</taxon>
        <taxon>Tracheophyta</taxon>
        <taxon>Spermatophyta</taxon>
        <taxon>Magnoliopsida</taxon>
        <taxon>eudicotyledons</taxon>
        <taxon>Gunneridae</taxon>
        <taxon>Pentapetalae</taxon>
        <taxon>asterids</taxon>
        <taxon>campanulids</taxon>
        <taxon>Asterales</taxon>
        <taxon>Asteraceae</taxon>
        <taxon>Cichorioideae</taxon>
        <taxon>Cichorieae</taxon>
        <taxon>Lactucinae</taxon>
        <taxon>Lactuca</taxon>
    </lineage>
</organism>
<dbReference type="InterPro" id="IPR036291">
    <property type="entry name" value="NAD(P)-bd_dom_sf"/>
</dbReference>
<dbReference type="SUPFAM" id="SSF51735">
    <property type="entry name" value="NAD(P)-binding Rossmann-fold domains"/>
    <property type="match status" value="1"/>
</dbReference>
<accession>A0A9R1VFJ5</accession>
<dbReference type="Proteomes" id="UP000235145">
    <property type="component" value="Unassembled WGS sequence"/>
</dbReference>
<dbReference type="Pfam" id="PF13602">
    <property type="entry name" value="ADH_zinc_N_2"/>
    <property type="match status" value="1"/>
</dbReference>
<comment type="caution">
    <text evidence="2">The sequence shown here is derived from an EMBL/GenBank/DDBJ whole genome shotgun (WGS) entry which is preliminary data.</text>
</comment>